<evidence type="ECO:0000256" key="1">
    <source>
        <dbReference type="SAM" id="MobiDB-lite"/>
    </source>
</evidence>
<feature type="compositionally biased region" description="Basic and acidic residues" evidence="1">
    <location>
        <begin position="714"/>
        <end position="730"/>
    </location>
</feature>
<dbReference type="Proteomes" id="UP000756346">
    <property type="component" value="Unassembled WGS sequence"/>
</dbReference>
<evidence type="ECO:0000313" key="2">
    <source>
        <dbReference type="EMBL" id="KAH7016456.1"/>
    </source>
</evidence>
<evidence type="ECO:0000313" key="3">
    <source>
        <dbReference type="Proteomes" id="UP000756346"/>
    </source>
</evidence>
<name>A0A9P8XTH0_9PEZI</name>
<dbReference type="PANTHER" id="PTHR37535">
    <property type="entry name" value="FLUG DOMAIN PROTEIN"/>
    <property type="match status" value="1"/>
</dbReference>
<dbReference type="AlphaFoldDB" id="A0A9P8XTH0"/>
<feature type="region of interest" description="Disordered" evidence="1">
    <location>
        <begin position="713"/>
        <end position="750"/>
    </location>
</feature>
<sequence>MVKRSPEDYLRLARERGVDLSRADTDYAQLLRNLPKNEQRAMDRVLALWEGFKQRNEGASEREVDDCIEFIREVAMGIQGIRPDPSVEDREAVAHHPAVSTVIQYWKLFSRHFFLFQKPLGDEITKPVRKYIQTVLPLSFPMSAVKRPRRFATLPHFGHLAEQQWARDWHVYRRPSVRVYDWASLSTHISSSSRIGEYFESTCREGSGRGLRFKDVQFVVFYNEDMKPELGLRLVRDAKGMTYIPHARPQHVLYEGRKPCPLSRNGFLFHLAFLLARNAIEGHETIDTLLAVKPNPGEDISVIPWTKGIEGHPFYPNIRSKGVERAVTISARIRKLGFRAGYIDPPRPHEFRASSLLRVSKYHSEAERRKHAGQRDNGTYDKYYASPLAADGQGSYFHGESRKEVLERFQDMTICRNPSLLLALPAESLAELADSEPMKKLQAELQELQLRDASDPKTKKRINELYQETRRLKREATRVLQEQQSSAPQGTTPEPCYLRSLFDRVRYLMPERDRLSKALFQSALLRDPPGLEALGDLISLCRQDKEVEYRPGLEPQKCNCKGRQGGYNWKHVYNCYKKQQSSPTAFCFVCHEWVSGESEWTQHCSQHLEHPASIPRWCDPLTYAGVLAAPGLCPFCLGDESMPPESRMRQFIRTDEWRDHLSDCITRRNRRQNTCSQAHCSHPHCQGRAPFASPEKLIFHIYDDHGCIPSQSKLDFENGKRKREQEEQHGSKNKRTWRSRRSRNHPLTKQ</sequence>
<accession>A0A9P8XTH0</accession>
<dbReference type="PANTHER" id="PTHR37535:SF3">
    <property type="entry name" value="FLUG DOMAIN-CONTAINING PROTEIN"/>
    <property type="match status" value="1"/>
</dbReference>
<dbReference type="GeneID" id="70192464"/>
<evidence type="ECO:0008006" key="4">
    <source>
        <dbReference type="Google" id="ProtNLM"/>
    </source>
</evidence>
<keyword evidence="3" id="KW-1185">Reference proteome</keyword>
<reference evidence="2" key="1">
    <citation type="journal article" date="2021" name="Nat. Commun.">
        <title>Genetic determinants of endophytism in the Arabidopsis root mycobiome.</title>
        <authorList>
            <person name="Mesny F."/>
            <person name="Miyauchi S."/>
            <person name="Thiergart T."/>
            <person name="Pickel B."/>
            <person name="Atanasova L."/>
            <person name="Karlsson M."/>
            <person name="Huettel B."/>
            <person name="Barry K.W."/>
            <person name="Haridas S."/>
            <person name="Chen C."/>
            <person name="Bauer D."/>
            <person name="Andreopoulos W."/>
            <person name="Pangilinan J."/>
            <person name="LaButti K."/>
            <person name="Riley R."/>
            <person name="Lipzen A."/>
            <person name="Clum A."/>
            <person name="Drula E."/>
            <person name="Henrissat B."/>
            <person name="Kohler A."/>
            <person name="Grigoriev I.V."/>
            <person name="Martin F.M."/>
            <person name="Hacquard S."/>
        </authorList>
    </citation>
    <scope>NUCLEOTIDE SEQUENCE</scope>
    <source>
        <strain evidence="2">MPI-CAGE-CH-0230</strain>
    </source>
</reference>
<gene>
    <name evidence="2" type="ORF">B0I36DRAFT_46367</name>
</gene>
<feature type="compositionally biased region" description="Basic residues" evidence="1">
    <location>
        <begin position="731"/>
        <end position="750"/>
    </location>
</feature>
<organism evidence="2 3">
    <name type="scientific">Microdochium trichocladiopsis</name>
    <dbReference type="NCBI Taxonomy" id="1682393"/>
    <lineage>
        <taxon>Eukaryota</taxon>
        <taxon>Fungi</taxon>
        <taxon>Dikarya</taxon>
        <taxon>Ascomycota</taxon>
        <taxon>Pezizomycotina</taxon>
        <taxon>Sordariomycetes</taxon>
        <taxon>Xylariomycetidae</taxon>
        <taxon>Xylariales</taxon>
        <taxon>Microdochiaceae</taxon>
        <taxon>Microdochium</taxon>
    </lineage>
</organism>
<dbReference type="EMBL" id="JAGTJQ010000012">
    <property type="protein sequence ID" value="KAH7016456.1"/>
    <property type="molecule type" value="Genomic_DNA"/>
</dbReference>
<comment type="caution">
    <text evidence="2">The sequence shown here is derived from an EMBL/GenBank/DDBJ whole genome shotgun (WGS) entry which is preliminary data.</text>
</comment>
<dbReference type="RefSeq" id="XP_046006080.1">
    <property type="nucleotide sequence ID" value="XM_046162918.1"/>
</dbReference>
<proteinExistence type="predicted"/>
<dbReference type="OrthoDB" id="4708729at2759"/>
<protein>
    <recommendedName>
        <fullName evidence="4">FluG domain-containing protein</fullName>
    </recommendedName>
</protein>